<reference evidence="3 4" key="1">
    <citation type="submission" date="2020-08" db="EMBL/GenBank/DDBJ databases">
        <title>Genomic Encyclopedia of Type Strains, Phase IV (KMG-IV): sequencing the most valuable type-strain genomes for metagenomic binning, comparative biology and taxonomic classification.</title>
        <authorList>
            <person name="Goeker M."/>
        </authorList>
    </citation>
    <scope>NUCLEOTIDE SEQUENCE [LARGE SCALE GENOMIC DNA]</scope>
    <source>
        <strain evidence="3 4">DSM 27165</strain>
    </source>
</reference>
<accession>A0A840MHA2</accession>
<dbReference type="InterPro" id="IPR024370">
    <property type="entry name" value="PBP_domain"/>
</dbReference>
<keyword evidence="1" id="KW-0732">Signal</keyword>
<comment type="caution">
    <text evidence="3">The sequence shown here is derived from an EMBL/GenBank/DDBJ whole genome shotgun (WGS) entry which is preliminary data.</text>
</comment>
<gene>
    <name evidence="3" type="ORF">HNQ59_001030</name>
</gene>
<evidence type="ECO:0000313" key="3">
    <source>
        <dbReference type="EMBL" id="MBB5017760.1"/>
    </source>
</evidence>
<organism evidence="3 4">
    <name type="scientific">Chitinivorax tropicus</name>
    <dbReference type="NCBI Taxonomy" id="714531"/>
    <lineage>
        <taxon>Bacteria</taxon>
        <taxon>Pseudomonadati</taxon>
        <taxon>Pseudomonadota</taxon>
        <taxon>Betaproteobacteria</taxon>
        <taxon>Chitinivorax</taxon>
    </lineage>
</organism>
<sequence length="139" mass="14475">MKTPLVRATLIMLLLAPLAKADIAVIVSAKSSAGNLTADQVSQIFLGKSNSFPGGGQAVPVDQSEGAGPREEFYTKVTGKSAAQVKAYWSKLIFSGKGQPPKEIGNDGAVKKLIADNPNMIGYIDKGAVDSSVKVVLSQ</sequence>
<keyword evidence="4" id="KW-1185">Reference proteome</keyword>
<feature type="domain" description="PBP" evidence="2">
    <location>
        <begin position="17"/>
        <end position="127"/>
    </location>
</feature>
<dbReference type="SUPFAM" id="SSF53850">
    <property type="entry name" value="Periplasmic binding protein-like II"/>
    <property type="match status" value="1"/>
</dbReference>
<dbReference type="EMBL" id="JACHHY010000005">
    <property type="protein sequence ID" value="MBB5017760.1"/>
    <property type="molecule type" value="Genomic_DNA"/>
</dbReference>
<name>A0A840MHA2_9PROT</name>
<feature type="chain" id="PRO_5033041463" evidence="1">
    <location>
        <begin position="22"/>
        <end position="139"/>
    </location>
</feature>
<dbReference type="RefSeq" id="WP_184036073.1">
    <property type="nucleotide sequence ID" value="NZ_JACHHY010000005.1"/>
</dbReference>
<dbReference type="Pfam" id="PF12849">
    <property type="entry name" value="PBP_like_2"/>
    <property type="match status" value="1"/>
</dbReference>
<evidence type="ECO:0000259" key="2">
    <source>
        <dbReference type="Pfam" id="PF12849"/>
    </source>
</evidence>
<protein>
    <submittedName>
        <fullName evidence="3">ABC-type phosphate transport system substrate-binding protein</fullName>
    </submittedName>
</protein>
<dbReference type="AlphaFoldDB" id="A0A840MHA2"/>
<feature type="signal peptide" evidence="1">
    <location>
        <begin position="1"/>
        <end position="21"/>
    </location>
</feature>
<dbReference type="Gene3D" id="3.40.190.10">
    <property type="entry name" value="Periplasmic binding protein-like II"/>
    <property type="match status" value="1"/>
</dbReference>
<evidence type="ECO:0000313" key="4">
    <source>
        <dbReference type="Proteomes" id="UP000575898"/>
    </source>
</evidence>
<dbReference type="Proteomes" id="UP000575898">
    <property type="component" value="Unassembled WGS sequence"/>
</dbReference>
<proteinExistence type="predicted"/>
<evidence type="ECO:0000256" key="1">
    <source>
        <dbReference type="SAM" id="SignalP"/>
    </source>
</evidence>